<dbReference type="InterPro" id="IPR000719">
    <property type="entry name" value="Prot_kinase_dom"/>
</dbReference>
<feature type="domain" description="Protein kinase" evidence="1">
    <location>
        <begin position="218"/>
        <end position="502"/>
    </location>
</feature>
<dbReference type="PANTHER" id="PTHR37542">
    <property type="entry name" value="HELO DOMAIN-CONTAINING PROTEIN-RELATED"/>
    <property type="match status" value="1"/>
</dbReference>
<organism evidence="2 3">
    <name type="scientific">Venturia inaequalis</name>
    <name type="common">Apple scab fungus</name>
    <dbReference type="NCBI Taxonomy" id="5025"/>
    <lineage>
        <taxon>Eukaryota</taxon>
        <taxon>Fungi</taxon>
        <taxon>Dikarya</taxon>
        <taxon>Ascomycota</taxon>
        <taxon>Pezizomycotina</taxon>
        <taxon>Dothideomycetes</taxon>
        <taxon>Pleosporomycetidae</taxon>
        <taxon>Venturiales</taxon>
        <taxon>Venturiaceae</taxon>
        <taxon>Venturia</taxon>
    </lineage>
</organism>
<dbReference type="GO" id="GO:0005524">
    <property type="term" value="F:ATP binding"/>
    <property type="evidence" value="ECO:0007669"/>
    <property type="project" value="InterPro"/>
</dbReference>
<reference evidence="2 3" key="1">
    <citation type="submission" date="2019-11" db="EMBL/GenBank/DDBJ databases">
        <title>Venturia inaequalis Genome Resource.</title>
        <authorList>
            <person name="Lichtner F.J."/>
        </authorList>
    </citation>
    <scope>NUCLEOTIDE SEQUENCE [LARGE SCALE GENOMIC DNA]</scope>
    <source>
        <strain evidence="2">Bline_iso_100314</strain>
    </source>
</reference>
<accession>A0A8H3YQW1</accession>
<protein>
    <recommendedName>
        <fullName evidence="1">Protein kinase domain-containing protein</fullName>
    </recommendedName>
</protein>
<dbReference type="Pfam" id="PF00069">
    <property type="entry name" value="Pkinase"/>
    <property type="match status" value="1"/>
</dbReference>
<dbReference type="EMBL" id="WNWQ01000500">
    <property type="protein sequence ID" value="KAE9966897.1"/>
    <property type="molecule type" value="Genomic_DNA"/>
</dbReference>
<dbReference type="InterPro" id="IPR011009">
    <property type="entry name" value="Kinase-like_dom_sf"/>
</dbReference>
<dbReference type="PROSITE" id="PS50011">
    <property type="entry name" value="PROTEIN_KINASE_DOM"/>
    <property type="match status" value="2"/>
</dbReference>
<dbReference type="SUPFAM" id="SSF56112">
    <property type="entry name" value="Protein kinase-like (PK-like)"/>
    <property type="match status" value="2"/>
</dbReference>
<dbReference type="Proteomes" id="UP000433883">
    <property type="component" value="Unassembled WGS sequence"/>
</dbReference>
<evidence type="ECO:0000313" key="2">
    <source>
        <dbReference type="EMBL" id="KAE9966897.1"/>
    </source>
</evidence>
<dbReference type="AlphaFoldDB" id="A0A8H3YQW1"/>
<dbReference type="SMART" id="SM00220">
    <property type="entry name" value="S_TKc"/>
    <property type="match status" value="1"/>
</dbReference>
<sequence>MAEVGCAVVRTVEGCIESAQQIKTICRRYRVYDKDIREKTVLLDAVWIKIETQMRFLTKIAHTLEDELSRSQLSLLHIVEGKLIQAVTKLPVEDLSHEKDEHSSKLKFKEHLKKWKWAVKDSLSGLIVELEEWQTRFDPSWYLMILNSNKIMDLELQLANKRLAQESGTELRYLNDHSNPLTNIWKLRSASKPDYKPNLGRDWATLKSPKEFSIMFSTARVILLEDGSLTKLYIVEAVEPPDGSHGPINMGQIKADVESLAGRLQQVDTATFGLLNCKCVIKHRAPISNVVTGMELIYGTLPNSSPPSSLRGLLLDSGFVPSLSAIARIARQLVRSVSFLHTFSFVHKNIRPENILIFPNAKSQLGMSYLVGFNQFRHSKQQTNLLGDPGWHRNLYRHPERQGTNVINRYIMQHDIYSLGLNPGAAPVSPVSSGIQISDVDFEAAHLSVQLRIKERLVDMAKRRLPSRMGDVYTEVVLACLECLDPGNPLESKDKVDNDGTLVGVRFVNQILAKLDHQIHTQMVEVARNYGLMHAYDLNFAYQDKEQDHSVPFDGLFSLGNAFAKALQCKCTTFTVSIECKPEKSLTMFKALKLLKDKSSGVRPSDLIISEQVIAQLRESDLLSAVYEDSPHLQNLMLRKPNLIEEMKRVEGGCFKILAILLMVRYPDISYLLATIWEKGLSDNNLPFQDSHRPTAISENYWEGFCEEQWHVLPAELHRLESMENLKEFEVEQILPYDTAEILGEGSFGKVFLLALKRLTEMGSQYEEKSKNEISVLLALSKLNHEHINQLITAFRHGTTYCIVFPRADTTLDSVFAKHDHVDDINHLSWILSQLSGLADALNQIHTDPLESSGFKGYHGDIAANNILLCSAISGLREEEYKYGRLQLCDFGLSKLSPTTLPSQGSEQADEKNRDSVYSIHDRGQVNYASPQTHLWPTDQEDFPQSRWRDIWSFGCVLFEICVWLIEGKGAVEKFVSARDEPGHKGSGRRRFYHMEDEDGTGRAVLRPAVVQKKMDLRKGGKWSAEAWAQAESVFGKLLDLIAHCWTIPARGRPQAMVIHERLQDICNDLALNFRATDPSLLVTFSGANVEIKLVLEDQIFAQT</sequence>
<dbReference type="PANTHER" id="PTHR37542:SF1">
    <property type="entry name" value="PRION-INHIBITION AND PROPAGATION HELO DOMAIN-CONTAINING PROTEIN"/>
    <property type="match status" value="1"/>
</dbReference>
<name>A0A8H3YQW1_VENIN</name>
<evidence type="ECO:0000313" key="3">
    <source>
        <dbReference type="Proteomes" id="UP000433883"/>
    </source>
</evidence>
<gene>
    <name evidence="2" type="ORF">BLS_006754</name>
</gene>
<dbReference type="Gene3D" id="3.30.200.20">
    <property type="entry name" value="Phosphorylase Kinase, domain 1"/>
    <property type="match status" value="1"/>
</dbReference>
<feature type="domain" description="Protein kinase" evidence="1">
    <location>
        <begin position="737"/>
        <end position="1063"/>
    </location>
</feature>
<dbReference type="CDD" id="cd00180">
    <property type="entry name" value="PKc"/>
    <property type="match status" value="1"/>
</dbReference>
<dbReference type="Gene3D" id="1.10.510.10">
    <property type="entry name" value="Transferase(Phosphotransferase) domain 1"/>
    <property type="match status" value="2"/>
</dbReference>
<comment type="caution">
    <text evidence="2">The sequence shown here is derived from an EMBL/GenBank/DDBJ whole genome shotgun (WGS) entry which is preliminary data.</text>
</comment>
<dbReference type="GO" id="GO:0004672">
    <property type="term" value="F:protein kinase activity"/>
    <property type="evidence" value="ECO:0007669"/>
    <property type="project" value="InterPro"/>
</dbReference>
<evidence type="ECO:0000259" key="1">
    <source>
        <dbReference type="PROSITE" id="PS50011"/>
    </source>
</evidence>
<proteinExistence type="predicted"/>